<dbReference type="SUPFAM" id="SSF48179">
    <property type="entry name" value="6-phosphogluconate dehydrogenase C-terminal domain-like"/>
    <property type="match status" value="1"/>
</dbReference>
<dbReference type="Pfam" id="PF14833">
    <property type="entry name" value="NAD_binding_11"/>
    <property type="match status" value="1"/>
</dbReference>
<dbReference type="Pfam" id="PF03446">
    <property type="entry name" value="NAD_binding_2"/>
    <property type="match status" value="1"/>
</dbReference>
<dbReference type="InterPro" id="IPR051265">
    <property type="entry name" value="HIBADH-related_NP60_sf"/>
</dbReference>
<comment type="similarity">
    <text evidence="2">Belongs to the HIBADH-related family. NP60 subfamily.</text>
</comment>
<evidence type="ECO:0000256" key="3">
    <source>
        <dbReference type="ARBA" id="ARBA00022454"/>
    </source>
</evidence>
<evidence type="ECO:0000256" key="6">
    <source>
        <dbReference type="ARBA" id="ARBA00078412"/>
    </source>
</evidence>
<reference evidence="10" key="1">
    <citation type="submission" date="2023-07" db="EMBL/GenBank/DDBJ databases">
        <title>Chromosome-level genome assembly of Artemia franciscana.</title>
        <authorList>
            <person name="Jo E."/>
        </authorList>
    </citation>
    <scope>NUCLEOTIDE SEQUENCE</scope>
    <source>
        <tissue evidence="10">Whole body</tissue>
    </source>
</reference>
<dbReference type="PANTHER" id="PTHR43580:SF2">
    <property type="entry name" value="CYTOKINE-LIKE NUCLEAR FACTOR N-PAC"/>
    <property type="match status" value="1"/>
</dbReference>
<dbReference type="InterPro" id="IPR035501">
    <property type="entry name" value="GLYR1_PWWP"/>
</dbReference>
<feature type="compositionally biased region" description="Basic and acidic residues" evidence="8">
    <location>
        <begin position="87"/>
        <end position="99"/>
    </location>
</feature>
<gene>
    <name evidence="10" type="ORF">QYM36_011760</name>
</gene>
<dbReference type="PROSITE" id="PS50812">
    <property type="entry name" value="PWWP"/>
    <property type="match status" value="1"/>
</dbReference>
<dbReference type="AlphaFoldDB" id="A0AA88L1N7"/>
<dbReference type="GO" id="GO:0003677">
    <property type="term" value="F:DNA binding"/>
    <property type="evidence" value="ECO:0007669"/>
    <property type="project" value="TreeGrafter"/>
</dbReference>
<protein>
    <recommendedName>
        <fullName evidence="5">Cytokine-like nuclear factor N-PAC</fullName>
    </recommendedName>
    <alternativeName>
        <fullName evidence="4">Glyoxylate reductase 1 homolog</fullName>
    </alternativeName>
    <alternativeName>
        <fullName evidence="7">Nuclear protein NP60 homolog</fullName>
    </alternativeName>
    <alternativeName>
        <fullName evidence="6">Putative oxidoreductase GLYR1 homolog</fullName>
    </alternativeName>
</protein>
<evidence type="ECO:0000256" key="7">
    <source>
        <dbReference type="ARBA" id="ARBA00082969"/>
    </source>
</evidence>
<dbReference type="Gene3D" id="3.40.50.720">
    <property type="entry name" value="NAD(P)-binding Rossmann-like Domain"/>
    <property type="match status" value="1"/>
</dbReference>
<feature type="region of interest" description="Disordered" evidence="8">
    <location>
        <begin position="87"/>
        <end position="187"/>
    </location>
</feature>
<evidence type="ECO:0000313" key="10">
    <source>
        <dbReference type="EMBL" id="KAK2713172.1"/>
    </source>
</evidence>
<dbReference type="GO" id="GO:0140673">
    <property type="term" value="P:transcription elongation-coupled chromatin remodeling"/>
    <property type="evidence" value="ECO:0007669"/>
    <property type="project" value="TreeGrafter"/>
</dbReference>
<evidence type="ECO:0000256" key="1">
    <source>
        <dbReference type="ARBA" id="ARBA00004286"/>
    </source>
</evidence>
<feature type="compositionally biased region" description="Polar residues" evidence="8">
    <location>
        <begin position="175"/>
        <end position="185"/>
    </location>
</feature>
<keyword evidence="3" id="KW-0158">Chromosome</keyword>
<dbReference type="GO" id="GO:0051287">
    <property type="term" value="F:NAD binding"/>
    <property type="evidence" value="ECO:0007669"/>
    <property type="project" value="InterPro"/>
</dbReference>
<evidence type="ECO:0000259" key="9">
    <source>
        <dbReference type="PROSITE" id="PS50812"/>
    </source>
</evidence>
<evidence type="ECO:0000256" key="4">
    <source>
        <dbReference type="ARBA" id="ARBA00030287"/>
    </source>
</evidence>
<proteinExistence type="inferred from homology"/>
<name>A0AA88L1N7_ARTSF</name>
<keyword evidence="11" id="KW-1185">Reference proteome</keyword>
<dbReference type="FunFam" id="3.40.50.720:FF:000058">
    <property type="entry name" value="Putative oxidoreductase GLYR1 homolog"/>
    <property type="match status" value="1"/>
</dbReference>
<dbReference type="InterPro" id="IPR006115">
    <property type="entry name" value="6PGDH_NADP-bd"/>
</dbReference>
<dbReference type="SUPFAM" id="SSF51735">
    <property type="entry name" value="NAD(P)-binding Rossmann-fold domains"/>
    <property type="match status" value="1"/>
</dbReference>
<dbReference type="GO" id="GO:0000785">
    <property type="term" value="C:chromatin"/>
    <property type="evidence" value="ECO:0007669"/>
    <property type="project" value="TreeGrafter"/>
</dbReference>
<comment type="caution">
    <text evidence="10">The sequence shown here is derived from an EMBL/GenBank/DDBJ whole genome shotgun (WGS) entry which is preliminary data.</text>
</comment>
<evidence type="ECO:0000256" key="2">
    <source>
        <dbReference type="ARBA" id="ARBA00007598"/>
    </source>
</evidence>
<feature type="compositionally biased region" description="Basic and acidic residues" evidence="8">
    <location>
        <begin position="106"/>
        <end position="124"/>
    </location>
</feature>
<dbReference type="GO" id="GO:0031491">
    <property type="term" value="F:nucleosome binding"/>
    <property type="evidence" value="ECO:0007669"/>
    <property type="project" value="TreeGrafter"/>
</dbReference>
<dbReference type="InterPro" id="IPR029154">
    <property type="entry name" value="HIBADH-like_NADP-bd"/>
</dbReference>
<dbReference type="GO" id="GO:0050661">
    <property type="term" value="F:NADP binding"/>
    <property type="evidence" value="ECO:0007669"/>
    <property type="project" value="InterPro"/>
</dbReference>
<dbReference type="InterPro" id="IPR036291">
    <property type="entry name" value="NAD(P)-bd_dom_sf"/>
</dbReference>
<evidence type="ECO:0000256" key="8">
    <source>
        <dbReference type="SAM" id="MobiDB-lite"/>
    </source>
</evidence>
<accession>A0AA88L1N7</accession>
<evidence type="ECO:0000313" key="11">
    <source>
        <dbReference type="Proteomes" id="UP001187531"/>
    </source>
</evidence>
<dbReference type="Gene3D" id="2.30.30.140">
    <property type="match status" value="1"/>
</dbReference>
<dbReference type="InterPro" id="IPR000313">
    <property type="entry name" value="PWWP_dom"/>
</dbReference>
<organism evidence="10 11">
    <name type="scientific">Artemia franciscana</name>
    <name type="common">Brine shrimp</name>
    <name type="synonym">Artemia sanfranciscana</name>
    <dbReference type="NCBI Taxonomy" id="6661"/>
    <lineage>
        <taxon>Eukaryota</taxon>
        <taxon>Metazoa</taxon>
        <taxon>Ecdysozoa</taxon>
        <taxon>Arthropoda</taxon>
        <taxon>Crustacea</taxon>
        <taxon>Branchiopoda</taxon>
        <taxon>Anostraca</taxon>
        <taxon>Artemiidae</taxon>
        <taxon>Artemia</taxon>
    </lineage>
</organism>
<dbReference type="CDD" id="cd05836">
    <property type="entry name" value="PWWP_GLYR1"/>
    <property type="match status" value="1"/>
</dbReference>
<dbReference type="Gene3D" id="1.10.1040.10">
    <property type="entry name" value="N-(1-d-carboxylethyl)-l-norvaline Dehydrogenase, domain 2"/>
    <property type="match status" value="1"/>
</dbReference>
<feature type="domain" description="PWWP" evidence="9">
    <location>
        <begin position="5"/>
        <end position="64"/>
    </location>
</feature>
<comment type="subcellular location">
    <subcellularLocation>
        <location evidence="1">Chromosome</location>
    </subcellularLocation>
</comment>
<evidence type="ECO:0000256" key="5">
    <source>
        <dbReference type="ARBA" id="ARBA00034140"/>
    </source>
</evidence>
<dbReference type="Pfam" id="PF00855">
    <property type="entry name" value="PWWP"/>
    <property type="match status" value="1"/>
</dbReference>
<dbReference type="SMART" id="SM00293">
    <property type="entry name" value="PWWP"/>
    <property type="match status" value="1"/>
</dbReference>
<dbReference type="EMBL" id="JAVRJZ010000015">
    <property type="protein sequence ID" value="KAK2713172.1"/>
    <property type="molecule type" value="Genomic_DNA"/>
</dbReference>
<dbReference type="Proteomes" id="UP001187531">
    <property type="component" value="Unassembled WGS sequence"/>
</dbReference>
<dbReference type="InterPro" id="IPR013328">
    <property type="entry name" value="6PGD_dom2"/>
</dbReference>
<sequence>MIYHIGDLVWAKMKGFSPWPGMISLPPEDLKKPKSNKTIHCVFFFGSENYAWIEEQNVKPYARFKEQFSKSNKFPSFKEGLAAIEKASQERKNEEKEKTEVEDEVSDKSRTIEEKSENKKETPKAKKRTSSVKSVKKESKTPNGGSTKKKARKENGRAESPDLPLSTIVGPATKKPSSSANSFLNRPNLMPVKPAGFSTLDIHKISDTLKDKKIEPSTLQFGFLGVGIMGSGIVKNLINSGHKVNVWNRSADKCKDFIDAGATQLLTPADVVSSSDVTFSCLSDPIVVKELVFGNCGVLQGISPGKKYVEMTSIDAETSQDLHEGITAKGGVYLEAQIQGNKAKAEEGSLVVLAAGDRGLFDECQSAFSAMGTSAFFLGEVGMATKLNLVLQLMMGVSMNALAEGFALADRAGLNHKDVLEVLELTQLASPLLVEKGKAIIDGNFPTAMALSHMQKDLKLALNLGDQLEQPLPVTAAANEVFKHTKRFGYADHDVSAIYLRARF</sequence>
<dbReference type="SUPFAM" id="SSF63748">
    <property type="entry name" value="Tudor/PWWP/MBT"/>
    <property type="match status" value="1"/>
</dbReference>
<dbReference type="InterPro" id="IPR008927">
    <property type="entry name" value="6-PGluconate_DH-like_C_sf"/>
</dbReference>
<dbReference type="PANTHER" id="PTHR43580">
    <property type="entry name" value="OXIDOREDUCTASE GLYR1-RELATED"/>
    <property type="match status" value="1"/>
</dbReference>